<evidence type="ECO:0000313" key="9">
    <source>
        <dbReference type="EMBL" id="CAD1843801.1"/>
    </source>
</evidence>
<dbReference type="InterPro" id="IPR036388">
    <property type="entry name" value="WH-like_DNA-bd_sf"/>
</dbReference>
<keyword evidence="6" id="KW-0150">Chloroplast</keyword>
<dbReference type="SUPFAM" id="SSF88946">
    <property type="entry name" value="Sigma2 domain of RNA polymerase sigma factors"/>
    <property type="match status" value="1"/>
</dbReference>
<dbReference type="PIRSF" id="PIRSF000767">
    <property type="entry name" value="RNA_pol_sigma_SigB/C/D"/>
    <property type="match status" value="1"/>
</dbReference>
<keyword evidence="2 6" id="KW-0805">Transcription regulation</keyword>
<evidence type="ECO:0000256" key="2">
    <source>
        <dbReference type="ARBA" id="ARBA00023015"/>
    </source>
</evidence>
<dbReference type="InterPro" id="IPR000943">
    <property type="entry name" value="RNA_pol_sigma70"/>
</dbReference>
<keyword evidence="4 6" id="KW-0238">DNA-binding</keyword>
<dbReference type="InterPro" id="IPR013324">
    <property type="entry name" value="RNA_pol_sigma_r3/r4-like"/>
</dbReference>
<proteinExistence type="inferred from homology"/>
<dbReference type="Pfam" id="PF04545">
    <property type="entry name" value="Sigma70_r4"/>
    <property type="match status" value="1"/>
</dbReference>
<dbReference type="InterPro" id="IPR007630">
    <property type="entry name" value="RNA_pol_sigma70_r4"/>
</dbReference>
<dbReference type="Pfam" id="PF04542">
    <property type="entry name" value="Sigma70_r2"/>
    <property type="match status" value="1"/>
</dbReference>
<sequence>MEARTNILAPPNLPRAHLRNPSSASVPMISEHASRIVTSMTTSSLVHRLPASLLSLEQHHDRKDYYLKEEKVSQATLDKQKVGDSKPPCEENEEPQPTINKENTTSIMSKELTKAMMATRKATLLAQKSNILSAVLDEQHFSGVSDKEFSEEISIKKGKIVKSKRLLERRSKKRKASKSPSSIGYEVASLKSIDISKKIDKRLDSNDPLKLFLWRPETKQLLTLKEEKDLIIQIQDVIRLEGVKQRLELQFGREPTLAEWARSVGMSCRVLQSCLCSGRRSREKIIYANFRLVIHVAKQYEGKGLSLQDLLQEGSRGLIKSLEKFKPQAGCRFPSYAYWWIRQSIRKAIFQHSRTIRLPENVFGLLRKVKAARKLYIQGGYLPTNEEIAKCVGITSQKLESLLLRARNPVPIRKCVWSDQDVTLQEITADPEVEIPDLNISKAMMREHVRDLLGILNPRERKIIQYRFGIHDGERKSLTEIGRMYGLSKERVRQLESRALDKLKESLPSQGLEAYLHLLI</sequence>
<accession>A0A6V7QLK7</accession>
<dbReference type="PANTHER" id="PTHR30603:SF45">
    <property type="entry name" value="RNA POLYMERASE SIGMA FACTOR SIGF, CHLOROPLASTIC"/>
    <property type="match status" value="1"/>
</dbReference>
<keyword evidence="5 6" id="KW-0804">Transcription</keyword>
<evidence type="ECO:0000256" key="6">
    <source>
        <dbReference type="PIRNR" id="PIRNR000767"/>
    </source>
</evidence>
<feature type="domain" description="RNA polymerase sigma-70" evidence="8">
    <location>
        <begin position="477"/>
        <end position="503"/>
    </location>
</feature>
<dbReference type="PROSITE" id="PS00716">
    <property type="entry name" value="SIGMA70_2"/>
    <property type="match status" value="1"/>
</dbReference>
<keyword evidence="6" id="KW-0934">Plastid</keyword>
<keyword evidence="3 6" id="KW-0731">Sigma factor</keyword>
<dbReference type="PANTHER" id="PTHR30603">
    <property type="entry name" value="RNA POLYMERASE SIGMA FACTOR RPO"/>
    <property type="match status" value="1"/>
</dbReference>
<evidence type="ECO:0000256" key="5">
    <source>
        <dbReference type="ARBA" id="ARBA00023163"/>
    </source>
</evidence>
<organism evidence="9">
    <name type="scientific">Ananas comosus var. bracteatus</name>
    <name type="common">red pineapple</name>
    <dbReference type="NCBI Taxonomy" id="296719"/>
    <lineage>
        <taxon>Eukaryota</taxon>
        <taxon>Viridiplantae</taxon>
        <taxon>Streptophyta</taxon>
        <taxon>Embryophyta</taxon>
        <taxon>Tracheophyta</taxon>
        <taxon>Spermatophyta</taxon>
        <taxon>Magnoliopsida</taxon>
        <taxon>Liliopsida</taxon>
        <taxon>Poales</taxon>
        <taxon>Bromeliaceae</taxon>
        <taxon>Bromelioideae</taxon>
        <taxon>Ananas</taxon>
    </lineage>
</organism>
<comment type="subcellular location">
    <subcellularLocation>
        <location evidence="6">Plastid</location>
        <location evidence="6">Chloroplast</location>
    </subcellularLocation>
</comment>
<evidence type="ECO:0000256" key="4">
    <source>
        <dbReference type="ARBA" id="ARBA00023125"/>
    </source>
</evidence>
<dbReference type="PRINTS" id="PR00046">
    <property type="entry name" value="SIGMA70FCT"/>
</dbReference>
<comment type="similarity">
    <text evidence="1 6">Belongs to the sigma-70 factor family.</text>
</comment>
<feature type="compositionally biased region" description="Polar residues" evidence="7">
    <location>
        <begin position="95"/>
        <end position="106"/>
    </location>
</feature>
<dbReference type="InterPro" id="IPR050239">
    <property type="entry name" value="Sigma-70_RNA_pol_init_factors"/>
</dbReference>
<dbReference type="GO" id="GO:0016987">
    <property type="term" value="F:sigma factor activity"/>
    <property type="evidence" value="ECO:0007669"/>
    <property type="project" value="UniProtKB-UniRule"/>
</dbReference>
<dbReference type="CDD" id="cd06171">
    <property type="entry name" value="Sigma70_r4"/>
    <property type="match status" value="1"/>
</dbReference>
<comment type="function">
    <text evidence="6">Sigma factors are initiation factors that promote the attachment of plastid-encoded RNA polymerase (PEP) to specific initiation sites and are then released.</text>
</comment>
<dbReference type="EMBL" id="LR862137">
    <property type="protein sequence ID" value="CAD1843801.1"/>
    <property type="molecule type" value="Genomic_DNA"/>
</dbReference>
<feature type="region of interest" description="Disordered" evidence="7">
    <location>
        <begin position="76"/>
        <end position="106"/>
    </location>
</feature>
<evidence type="ECO:0000256" key="7">
    <source>
        <dbReference type="SAM" id="MobiDB-lite"/>
    </source>
</evidence>
<dbReference type="AlphaFoldDB" id="A0A6V7QLK7"/>
<dbReference type="InterPro" id="IPR016262">
    <property type="entry name" value="RNA_pol_sigma_SigB/C/D/F"/>
</dbReference>
<evidence type="ECO:0000256" key="3">
    <source>
        <dbReference type="ARBA" id="ARBA00023082"/>
    </source>
</evidence>
<dbReference type="SUPFAM" id="SSF88659">
    <property type="entry name" value="Sigma3 and sigma4 domains of RNA polymerase sigma factors"/>
    <property type="match status" value="2"/>
</dbReference>
<feature type="compositionally biased region" description="Basic and acidic residues" evidence="7">
    <location>
        <begin position="76"/>
        <end position="89"/>
    </location>
</feature>
<dbReference type="NCBIfam" id="TIGR02937">
    <property type="entry name" value="sigma70-ECF"/>
    <property type="match status" value="1"/>
</dbReference>
<evidence type="ECO:0000256" key="1">
    <source>
        <dbReference type="ARBA" id="ARBA00007788"/>
    </source>
</evidence>
<dbReference type="Gene3D" id="1.20.120.1810">
    <property type="match status" value="1"/>
</dbReference>
<dbReference type="InterPro" id="IPR007627">
    <property type="entry name" value="RNA_pol_sigma70_r2"/>
</dbReference>
<dbReference type="GO" id="GO:0009507">
    <property type="term" value="C:chloroplast"/>
    <property type="evidence" value="ECO:0007669"/>
    <property type="project" value="UniProtKB-SubCell"/>
</dbReference>
<evidence type="ECO:0000259" key="8">
    <source>
        <dbReference type="PROSITE" id="PS00716"/>
    </source>
</evidence>
<reference evidence="9" key="1">
    <citation type="submission" date="2020-07" db="EMBL/GenBank/DDBJ databases">
        <authorList>
            <person name="Lin J."/>
        </authorList>
    </citation>
    <scope>NUCLEOTIDE SEQUENCE</scope>
</reference>
<gene>
    <name evidence="9" type="ORF">CB5_LOCUS27012</name>
</gene>
<dbReference type="InterPro" id="IPR013325">
    <property type="entry name" value="RNA_pol_sigma_r2"/>
</dbReference>
<dbReference type="InterPro" id="IPR014284">
    <property type="entry name" value="RNA_pol_sigma-70_dom"/>
</dbReference>
<dbReference type="Pfam" id="PF04539">
    <property type="entry name" value="Sigma70_r3"/>
    <property type="match status" value="1"/>
</dbReference>
<dbReference type="Gene3D" id="1.10.10.10">
    <property type="entry name" value="Winged helix-like DNA-binding domain superfamily/Winged helix DNA-binding domain"/>
    <property type="match status" value="2"/>
</dbReference>
<protein>
    <recommendedName>
        <fullName evidence="6">RNA polymerase sigma factor</fullName>
    </recommendedName>
</protein>
<dbReference type="GO" id="GO:0006352">
    <property type="term" value="P:DNA-templated transcription initiation"/>
    <property type="evidence" value="ECO:0007669"/>
    <property type="project" value="UniProtKB-UniRule"/>
</dbReference>
<dbReference type="GO" id="GO:0003677">
    <property type="term" value="F:DNA binding"/>
    <property type="evidence" value="ECO:0007669"/>
    <property type="project" value="UniProtKB-KW"/>
</dbReference>
<name>A0A6V7QLK7_ANACO</name>
<dbReference type="InterPro" id="IPR007624">
    <property type="entry name" value="RNA_pol_sigma70_r3"/>
</dbReference>